<dbReference type="GO" id="GO:0007131">
    <property type="term" value="P:reciprocal meiotic recombination"/>
    <property type="evidence" value="ECO:0007669"/>
    <property type="project" value="TreeGrafter"/>
</dbReference>
<feature type="domain" description="RecA family profile 1" evidence="3">
    <location>
        <begin position="182"/>
        <end position="370"/>
    </location>
</feature>
<accession>A0A2P6N9E5</accession>
<dbReference type="SMART" id="SM00382">
    <property type="entry name" value="AAA"/>
    <property type="match status" value="1"/>
</dbReference>
<dbReference type="PANTHER" id="PTHR46457">
    <property type="entry name" value="DNA REPAIR PROTEIN RAD51 HOMOLOG 4"/>
    <property type="match status" value="1"/>
</dbReference>
<dbReference type="GO" id="GO:0042148">
    <property type="term" value="P:DNA strand invasion"/>
    <property type="evidence" value="ECO:0007669"/>
    <property type="project" value="TreeGrafter"/>
</dbReference>
<dbReference type="Pfam" id="PF08423">
    <property type="entry name" value="Rad51"/>
    <property type="match status" value="1"/>
</dbReference>
<organism evidence="4 5">
    <name type="scientific">Planoprotostelium fungivorum</name>
    <dbReference type="NCBI Taxonomy" id="1890364"/>
    <lineage>
        <taxon>Eukaryota</taxon>
        <taxon>Amoebozoa</taxon>
        <taxon>Evosea</taxon>
        <taxon>Variosea</taxon>
        <taxon>Cavosteliida</taxon>
        <taxon>Cavosteliaceae</taxon>
        <taxon>Planoprotostelium</taxon>
    </lineage>
</organism>
<evidence type="ECO:0000259" key="3">
    <source>
        <dbReference type="PROSITE" id="PS50162"/>
    </source>
</evidence>
<dbReference type="GO" id="GO:0033063">
    <property type="term" value="C:Rad51B-Rad51C-Rad51D-XRCC2 complex"/>
    <property type="evidence" value="ECO:0007669"/>
    <property type="project" value="TreeGrafter"/>
</dbReference>
<dbReference type="FunCoup" id="A0A2P6N9E5">
    <property type="interactions" value="103"/>
</dbReference>
<dbReference type="EMBL" id="MDYQ01000144">
    <property type="protein sequence ID" value="PRP80576.1"/>
    <property type="molecule type" value="Genomic_DNA"/>
</dbReference>
<evidence type="ECO:0000313" key="5">
    <source>
        <dbReference type="Proteomes" id="UP000241769"/>
    </source>
</evidence>
<keyword evidence="5" id="KW-1185">Reference proteome</keyword>
<protein>
    <submittedName>
        <fullName evidence="4">RAD51-like protein</fullName>
    </submittedName>
</protein>
<dbReference type="GO" id="GO:0140664">
    <property type="term" value="F:ATP-dependent DNA damage sensor activity"/>
    <property type="evidence" value="ECO:0007669"/>
    <property type="project" value="InterPro"/>
</dbReference>
<sequence length="437" mass="48639">MSVGVGAQYGLKFNSYWILDVNVQPTAFNDEANLFSVSVFQSLASQFLFSELSTSAGIERRSLGVIRISVSQNARYESTQDSASSSLISSRLLRHPDKPSIEKFVVVIKFVEMHIESVESYLYASESYPKLPQHLDPHLQGMIALTSIPNVNKESFVKEILVSQNASKMHNGVEWVKRAISFSSIMPTGCTALDKYLNGGIRAGHIVELYGKSSTGKTQLCLSLCVRSKHHKILWLDTNNSFSASRLQQMMSSEYKQQQIQERLSAVCVSAVNNVDSLFNALHQYQQELEKRMEQPEAVRGALGYVNGGLVIIDSLGTLLSPLVTPLDNKISQRISFPFLGQSMVSMITRKMKEMTNQYGTVFVCTNYQVKGKNKEERAGLGEYWSYAPDVQINLTQAEDYTRTARLTWSGHLDATYYLSVDPHGLNGINGINGISG</sequence>
<dbReference type="PANTHER" id="PTHR46457:SF1">
    <property type="entry name" value="DNA REPAIR PROTEIN RAD51 HOMOLOG 4"/>
    <property type="match status" value="1"/>
</dbReference>
<dbReference type="GO" id="GO:0005524">
    <property type="term" value="F:ATP binding"/>
    <property type="evidence" value="ECO:0007669"/>
    <property type="project" value="InterPro"/>
</dbReference>
<dbReference type="GO" id="GO:0003697">
    <property type="term" value="F:single-stranded DNA binding"/>
    <property type="evidence" value="ECO:0007669"/>
    <property type="project" value="TreeGrafter"/>
</dbReference>
<dbReference type="GO" id="GO:0000723">
    <property type="term" value="P:telomere maintenance"/>
    <property type="evidence" value="ECO:0007669"/>
    <property type="project" value="TreeGrafter"/>
</dbReference>
<evidence type="ECO:0000256" key="2">
    <source>
        <dbReference type="ARBA" id="ARBA00023242"/>
    </source>
</evidence>
<dbReference type="InterPro" id="IPR051988">
    <property type="entry name" value="HRR_RAD51_Paralog"/>
</dbReference>
<name>A0A2P6N9E5_9EUKA</name>
<dbReference type="GO" id="GO:0005815">
    <property type="term" value="C:microtubule organizing center"/>
    <property type="evidence" value="ECO:0007669"/>
    <property type="project" value="TreeGrafter"/>
</dbReference>
<dbReference type="SUPFAM" id="SSF52540">
    <property type="entry name" value="P-loop containing nucleoside triphosphate hydrolases"/>
    <property type="match status" value="1"/>
</dbReference>
<dbReference type="GO" id="GO:0000724">
    <property type="term" value="P:double-strand break repair via homologous recombination"/>
    <property type="evidence" value="ECO:0007669"/>
    <property type="project" value="TreeGrafter"/>
</dbReference>
<gene>
    <name evidence="4" type="ORF">PROFUN_12338</name>
</gene>
<dbReference type="InParanoid" id="A0A2P6N9E5"/>
<dbReference type="InterPro" id="IPR027417">
    <property type="entry name" value="P-loop_NTPase"/>
</dbReference>
<dbReference type="GO" id="GO:0000400">
    <property type="term" value="F:four-way junction DNA binding"/>
    <property type="evidence" value="ECO:0007669"/>
    <property type="project" value="TreeGrafter"/>
</dbReference>
<dbReference type="GO" id="GO:0005657">
    <property type="term" value="C:replication fork"/>
    <property type="evidence" value="ECO:0007669"/>
    <property type="project" value="TreeGrafter"/>
</dbReference>
<dbReference type="Proteomes" id="UP000241769">
    <property type="component" value="Unassembled WGS sequence"/>
</dbReference>
<dbReference type="STRING" id="1890364.A0A2P6N9E5"/>
<comment type="subcellular location">
    <subcellularLocation>
        <location evidence="1">Nucleus</location>
    </subcellularLocation>
</comment>
<dbReference type="OrthoDB" id="336321at2759"/>
<dbReference type="PROSITE" id="PS50162">
    <property type="entry name" value="RECA_2"/>
    <property type="match status" value="1"/>
</dbReference>
<comment type="caution">
    <text evidence="4">The sequence shown here is derived from an EMBL/GenBank/DDBJ whole genome shotgun (WGS) entry which is preliminary data.</text>
</comment>
<dbReference type="InterPro" id="IPR020588">
    <property type="entry name" value="RecA_ATP-bd"/>
</dbReference>
<dbReference type="Gene3D" id="3.40.50.300">
    <property type="entry name" value="P-loop containing nucleotide triphosphate hydrolases"/>
    <property type="match status" value="1"/>
</dbReference>
<proteinExistence type="predicted"/>
<evidence type="ECO:0000313" key="4">
    <source>
        <dbReference type="EMBL" id="PRP80576.1"/>
    </source>
</evidence>
<reference evidence="4 5" key="1">
    <citation type="journal article" date="2018" name="Genome Biol. Evol.">
        <title>Multiple Roots of Fruiting Body Formation in Amoebozoa.</title>
        <authorList>
            <person name="Hillmann F."/>
            <person name="Forbes G."/>
            <person name="Novohradska S."/>
            <person name="Ferling I."/>
            <person name="Riege K."/>
            <person name="Groth M."/>
            <person name="Westermann M."/>
            <person name="Marz M."/>
            <person name="Spaller T."/>
            <person name="Winckler T."/>
            <person name="Schaap P."/>
            <person name="Glockner G."/>
        </authorList>
    </citation>
    <scope>NUCLEOTIDE SEQUENCE [LARGE SCALE GENOMIC DNA]</scope>
    <source>
        <strain evidence="4 5">Jena</strain>
    </source>
</reference>
<dbReference type="InterPro" id="IPR003593">
    <property type="entry name" value="AAA+_ATPase"/>
</dbReference>
<dbReference type="InterPro" id="IPR013632">
    <property type="entry name" value="Rad51_C"/>
</dbReference>
<dbReference type="AlphaFoldDB" id="A0A2P6N9E5"/>
<keyword evidence="2" id="KW-0539">Nucleus</keyword>
<evidence type="ECO:0000256" key="1">
    <source>
        <dbReference type="ARBA" id="ARBA00004123"/>
    </source>
</evidence>